<accession>A0ABW3AV12</accession>
<comment type="caution">
    <text evidence="1">The sequence shown here is derived from an EMBL/GenBank/DDBJ whole genome shotgun (WGS) entry which is preliminary data.</text>
</comment>
<evidence type="ECO:0000313" key="1">
    <source>
        <dbReference type="EMBL" id="MFD0794712.1"/>
    </source>
</evidence>
<protein>
    <submittedName>
        <fullName evidence="1">Uncharacterized protein</fullName>
    </submittedName>
</protein>
<keyword evidence="2" id="KW-1185">Reference proteome</keyword>
<organism evidence="1 2">
    <name type="scientific">Mucilaginibacter litoreus</name>
    <dbReference type="NCBI Taxonomy" id="1048221"/>
    <lineage>
        <taxon>Bacteria</taxon>
        <taxon>Pseudomonadati</taxon>
        <taxon>Bacteroidota</taxon>
        <taxon>Sphingobacteriia</taxon>
        <taxon>Sphingobacteriales</taxon>
        <taxon>Sphingobacteriaceae</taxon>
        <taxon>Mucilaginibacter</taxon>
    </lineage>
</organism>
<gene>
    <name evidence="1" type="ORF">ACFQZX_13880</name>
</gene>
<dbReference type="RefSeq" id="WP_377116325.1">
    <property type="nucleotide sequence ID" value="NZ_JBHTHZ010000013.1"/>
</dbReference>
<proteinExistence type="predicted"/>
<dbReference type="Proteomes" id="UP001597010">
    <property type="component" value="Unassembled WGS sequence"/>
</dbReference>
<sequence length="167" mass="17623">MKKITLFAGTLITLFSFLRYDTALGQDAPIMALDPTLMAGWSGNLAYGNTLSGNKSAAMKLSFPYSSTLALRKSVVAGFTKRLQSQSPSGAQAIAAAFGPGKADYETIYAQMLKTSALHNNDAADALTGLILVGYQIANNVPDEQVTAKMERAARAQIAGILAKMAN</sequence>
<reference evidence="2" key="1">
    <citation type="journal article" date="2019" name="Int. J. Syst. Evol. Microbiol.">
        <title>The Global Catalogue of Microorganisms (GCM) 10K type strain sequencing project: providing services to taxonomists for standard genome sequencing and annotation.</title>
        <authorList>
            <consortium name="The Broad Institute Genomics Platform"/>
            <consortium name="The Broad Institute Genome Sequencing Center for Infectious Disease"/>
            <person name="Wu L."/>
            <person name="Ma J."/>
        </authorList>
    </citation>
    <scope>NUCLEOTIDE SEQUENCE [LARGE SCALE GENOMIC DNA]</scope>
    <source>
        <strain evidence="2">CCUG 61484</strain>
    </source>
</reference>
<name>A0ABW3AV12_9SPHI</name>
<dbReference type="EMBL" id="JBHTHZ010000013">
    <property type="protein sequence ID" value="MFD0794712.1"/>
    <property type="molecule type" value="Genomic_DNA"/>
</dbReference>
<evidence type="ECO:0000313" key="2">
    <source>
        <dbReference type="Proteomes" id="UP001597010"/>
    </source>
</evidence>